<proteinExistence type="predicted"/>
<evidence type="ECO:0000313" key="6">
    <source>
        <dbReference type="Proteomes" id="UP000664534"/>
    </source>
</evidence>
<evidence type="ECO:0000313" key="5">
    <source>
        <dbReference type="EMBL" id="CAF9912650.1"/>
    </source>
</evidence>
<dbReference type="SUPFAM" id="SSF47473">
    <property type="entry name" value="EF-hand"/>
    <property type="match status" value="1"/>
</dbReference>
<reference evidence="5" key="1">
    <citation type="submission" date="2021-03" db="EMBL/GenBank/DDBJ databases">
        <authorList>
            <person name="Tagirdzhanova G."/>
        </authorList>
    </citation>
    <scope>NUCLEOTIDE SEQUENCE</scope>
</reference>
<dbReference type="InterPro" id="IPR002048">
    <property type="entry name" value="EF_hand_dom"/>
</dbReference>
<dbReference type="PANTHER" id="PTHR23049">
    <property type="entry name" value="MYOSIN REGULATORY LIGHT CHAIN 2"/>
    <property type="match status" value="1"/>
</dbReference>
<feature type="domain" description="EF-hand" evidence="4">
    <location>
        <begin position="112"/>
        <end position="147"/>
    </location>
</feature>
<comment type="caution">
    <text evidence="5">The sequence shown here is derived from an EMBL/GenBank/DDBJ whole genome shotgun (WGS) entry which is preliminary data.</text>
</comment>
<dbReference type="InterPro" id="IPR011992">
    <property type="entry name" value="EF-hand-dom_pair"/>
</dbReference>
<dbReference type="OrthoDB" id="429467at2759"/>
<dbReference type="GO" id="GO:0005509">
    <property type="term" value="F:calcium ion binding"/>
    <property type="evidence" value="ECO:0007669"/>
    <property type="project" value="InterPro"/>
</dbReference>
<dbReference type="InterPro" id="IPR050403">
    <property type="entry name" value="Myosin_RLC"/>
</dbReference>
<accession>A0A8H3IE68</accession>
<keyword evidence="6" id="KW-1185">Reference proteome</keyword>
<dbReference type="AlphaFoldDB" id="A0A8H3IE68"/>
<evidence type="ECO:0000256" key="3">
    <source>
        <dbReference type="SAM" id="MobiDB-lite"/>
    </source>
</evidence>
<dbReference type="Proteomes" id="UP000664534">
    <property type="component" value="Unassembled WGS sequence"/>
</dbReference>
<keyword evidence="1" id="KW-0677">Repeat</keyword>
<dbReference type="PROSITE" id="PS00018">
    <property type="entry name" value="EF_HAND_1"/>
    <property type="match status" value="1"/>
</dbReference>
<dbReference type="EMBL" id="CAJPDT010000010">
    <property type="protein sequence ID" value="CAF9912650.1"/>
    <property type="molecule type" value="Genomic_DNA"/>
</dbReference>
<evidence type="ECO:0000259" key="4">
    <source>
        <dbReference type="PROSITE" id="PS50222"/>
    </source>
</evidence>
<evidence type="ECO:0000256" key="2">
    <source>
        <dbReference type="ARBA" id="ARBA00022837"/>
    </source>
</evidence>
<evidence type="ECO:0000256" key="1">
    <source>
        <dbReference type="ARBA" id="ARBA00022737"/>
    </source>
</evidence>
<organism evidence="5 6">
    <name type="scientific">Imshaugia aleurites</name>
    <dbReference type="NCBI Taxonomy" id="172621"/>
    <lineage>
        <taxon>Eukaryota</taxon>
        <taxon>Fungi</taxon>
        <taxon>Dikarya</taxon>
        <taxon>Ascomycota</taxon>
        <taxon>Pezizomycotina</taxon>
        <taxon>Lecanoromycetes</taxon>
        <taxon>OSLEUM clade</taxon>
        <taxon>Lecanoromycetidae</taxon>
        <taxon>Lecanorales</taxon>
        <taxon>Lecanorineae</taxon>
        <taxon>Parmeliaceae</taxon>
        <taxon>Imshaugia</taxon>
    </lineage>
</organism>
<name>A0A8H3IE68_9LECA</name>
<feature type="compositionally biased region" description="Low complexity" evidence="3">
    <location>
        <begin position="27"/>
        <end position="38"/>
    </location>
</feature>
<dbReference type="SMART" id="SM00054">
    <property type="entry name" value="EFh"/>
    <property type="match status" value="2"/>
</dbReference>
<dbReference type="Pfam" id="PF13405">
    <property type="entry name" value="EF-hand_6"/>
    <property type="match status" value="1"/>
</dbReference>
<keyword evidence="2" id="KW-0106">Calcium</keyword>
<feature type="compositionally biased region" description="Low complexity" evidence="3">
    <location>
        <begin position="74"/>
        <end position="92"/>
    </location>
</feature>
<dbReference type="PROSITE" id="PS50222">
    <property type="entry name" value="EF_HAND_2"/>
    <property type="match status" value="2"/>
</dbReference>
<sequence length="277" mass="29473">MSHPPTYKPSPLSYGSPRTSPFKRPDSPASPSPANHPTTPTPSPTKNPPSKLQQHPSTPPSTSSSDWTPRALLTAREPPTSPTRTTTATKPHNPTRPTPNANNDALSTLPATQVRSLREGFQILDRDNDGFVTRDDVQDMLTNLGLDATPTATAPFFPPATPSTLPLATYLSTLSTLLAPLSSRTELMNAFAAFDERDGGEVDVGELRDALLHTAPTMGEREVEEALGGFVGRRAFGEEGRGGAGAGSGGGARGEVFRYREWVAGLMGGEERKDGEM</sequence>
<gene>
    <name evidence="5" type="ORF">IMSHALPRED_000374</name>
</gene>
<dbReference type="Gene3D" id="1.10.238.10">
    <property type="entry name" value="EF-hand"/>
    <property type="match status" value="1"/>
</dbReference>
<protein>
    <recommendedName>
        <fullName evidence="4">EF-hand domain-containing protein</fullName>
    </recommendedName>
</protein>
<feature type="domain" description="EF-hand" evidence="4">
    <location>
        <begin position="182"/>
        <end position="217"/>
    </location>
</feature>
<feature type="region of interest" description="Disordered" evidence="3">
    <location>
        <begin position="1"/>
        <end position="106"/>
    </location>
</feature>
<dbReference type="InterPro" id="IPR018247">
    <property type="entry name" value="EF_Hand_1_Ca_BS"/>
</dbReference>